<keyword evidence="2" id="KW-0009">Actin-binding</keyword>
<dbReference type="PROSITE" id="PS50021">
    <property type="entry name" value="CH"/>
    <property type="match status" value="3"/>
</dbReference>
<dbReference type="GO" id="GO:0051015">
    <property type="term" value="F:actin filament binding"/>
    <property type="evidence" value="ECO:0007669"/>
    <property type="project" value="InterPro"/>
</dbReference>
<dbReference type="InterPro" id="IPR001715">
    <property type="entry name" value="CH_dom"/>
</dbReference>
<name>A0A9K3D2H3_9EUKA</name>
<feature type="non-terminal residue" evidence="4">
    <location>
        <position position="1"/>
    </location>
</feature>
<dbReference type="AlphaFoldDB" id="A0A9K3D2H3"/>
<dbReference type="GO" id="GO:0032432">
    <property type="term" value="C:actin filament bundle"/>
    <property type="evidence" value="ECO:0007669"/>
    <property type="project" value="TreeGrafter"/>
</dbReference>
<feature type="domain" description="Calponin-homology (CH)" evidence="3">
    <location>
        <begin position="174"/>
        <end position="278"/>
    </location>
</feature>
<dbReference type="GO" id="GO:0051639">
    <property type="term" value="P:actin filament network formation"/>
    <property type="evidence" value="ECO:0007669"/>
    <property type="project" value="TreeGrafter"/>
</dbReference>
<feature type="domain" description="Calponin-homology (CH)" evidence="3">
    <location>
        <begin position="27"/>
        <end position="146"/>
    </location>
</feature>
<accession>A0A9K3D2H3</accession>
<dbReference type="GO" id="GO:0005884">
    <property type="term" value="C:actin filament"/>
    <property type="evidence" value="ECO:0007669"/>
    <property type="project" value="TreeGrafter"/>
</dbReference>
<comment type="caution">
    <text evidence="4">The sequence shown here is derived from an EMBL/GenBank/DDBJ whole genome shotgun (WGS) entry which is preliminary data.</text>
</comment>
<dbReference type="InterPro" id="IPR039959">
    <property type="entry name" value="Fimbrin/Plastin"/>
</dbReference>
<sequence length="466" mass="52421">MGLRHTDDIQRVTGLSSQAGVVHSYSQEEALAFSTFINNHLSHDADLAHILPLADADALFAGMKDGWLPAKLVNFAAPNTIDERILHKRKPTRDLSSFEILENLQTVLMSARSLGIQLVNIGPNDLMDGTPHLVLGVSWQIIRMALLADITLADHPELYLLLHEDEDIETFRSQVPEAILIRWFNYHLARDASYKRRVNNFGKDVQDCDSYLTLLHQLDKEQCPIGVRSSGSDDEKAQAVLSYAETLGVKPFLQPSDILDANAKLNLAFVAEIFNACPGLFLEEEEEEKMQRELKEVEDDDPSVGREERVFKAWLNNMGVEGVNVHSLFHDLRDGIILSKVLEHLAPGTVDARRISDPAKMVFHRNMNCQYVLDQVEDKLNCKLINIDGQDIAKGNRKLTLGVIWQVMRYDILHFLTALGKSEKDVLTWVNATLAKAGHTVSVRTFGEHITRDCTLYASLLKQIEP</sequence>
<evidence type="ECO:0000256" key="1">
    <source>
        <dbReference type="ARBA" id="ARBA00022737"/>
    </source>
</evidence>
<reference evidence="4 5" key="1">
    <citation type="journal article" date="2018" name="PLoS ONE">
        <title>The draft genome of Kipferlia bialata reveals reductive genome evolution in fornicate parasites.</title>
        <authorList>
            <person name="Tanifuji G."/>
            <person name="Takabayashi S."/>
            <person name="Kume K."/>
            <person name="Takagi M."/>
            <person name="Nakayama T."/>
            <person name="Kamikawa R."/>
            <person name="Inagaki Y."/>
            <person name="Hashimoto T."/>
        </authorList>
    </citation>
    <scope>NUCLEOTIDE SEQUENCE [LARGE SCALE GENOMIC DNA]</scope>
    <source>
        <strain evidence="4">NY0173</strain>
    </source>
</reference>
<dbReference type="SUPFAM" id="SSF47576">
    <property type="entry name" value="Calponin-homology domain, CH-domain"/>
    <property type="match status" value="1"/>
</dbReference>
<dbReference type="PANTHER" id="PTHR19961">
    <property type="entry name" value="FIMBRIN/PLASTIN"/>
    <property type="match status" value="1"/>
</dbReference>
<dbReference type="OrthoDB" id="431378at2759"/>
<proteinExistence type="predicted"/>
<evidence type="ECO:0000259" key="3">
    <source>
        <dbReference type="PROSITE" id="PS50021"/>
    </source>
</evidence>
<dbReference type="InterPro" id="IPR036872">
    <property type="entry name" value="CH_dom_sf"/>
</dbReference>
<dbReference type="CDD" id="cd21218">
    <property type="entry name" value="CH_PLS_FIM_rpt2"/>
    <property type="match status" value="1"/>
</dbReference>
<evidence type="ECO:0000256" key="2">
    <source>
        <dbReference type="ARBA" id="ARBA00023203"/>
    </source>
</evidence>
<organism evidence="4 5">
    <name type="scientific">Kipferlia bialata</name>
    <dbReference type="NCBI Taxonomy" id="797122"/>
    <lineage>
        <taxon>Eukaryota</taxon>
        <taxon>Metamonada</taxon>
        <taxon>Carpediemonas-like organisms</taxon>
        <taxon>Kipferlia</taxon>
    </lineage>
</organism>
<keyword evidence="5" id="KW-1185">Reference proteome</keyword>
<dbReference type="SMART" id="SM00033">
    <property type="entry name" value="CH"/>
    <property type="match status" value="3"/>
</dbReference>
<dbReference type="PANTHER" id="PTHR19961:SF18">
    <property type="entry name" value="FI19014P1"/>
    <property type="match status" value="1"/>
</dbReference>
<dbReference type="EMBL" id="BDIP01003263">
    <property type="protein sequence ID" value="GIQ87482.1"/>
    <property type="molecule type" value="Genomic_DNA"/>
</dbReference>
<protein>
    <recommendedName>
        <fullName evidence="3">Calponin-homology (CH) domain-containing protein</fullName>
    </recommendedName>
</protein>
<dbReference type="GO" id="GO:0005737">
    <property type="term" value="C:cytoplasm"/>
    <property type="evidence" value="ECO:0007669"/>
    <property type="project" value="TreeGrafter"/>
</dbReference>
<dbReference type="Gene3D" id="1.10.418.10">
    <property type="entry name" value="Calponin-like domain"/>
    <property type="match status" value="4"/>
</dbReference>
<evidence type="ECO:0000313" key="4">
    <source>
        <dbReference type="EMBL" id="GIQ87482.1"/>
    </source>
</evidence>
<feature type="domain" description="Calponin-homology (CH)" evidence="3">
    <location>
        <begin position="305"/>
        <end position="412"/>
    </location>
</feature>
<evidence type="ECO:0000313" key="5">
    <source>
        <dbReference type="Proteomes" id="UP000265618"/>
    </source>
</evidence>
<dbReference type="Proteomes" id="UP000265618">
    <property type="component" value="Unassembled WGS sequence"/>
</dbReference>
<keyword evidence="1" id="KW-0677">Repeat</keyword>
<gene>
    <name evidence="4" type="ORF">KIPB_009527</name>
</gene>
<dbReference type="GO" id="GO:0051017">
    <property type="term" value="P:actin filament bundle assembly"/>
    <property type="evidence" value="ECO:0007669"/>
    <property type="project" value="InterPro"/>
</dbReference>
<dbReference type="Pfam" id="PF00307">
    <property type="entry name" value="CH"/>
    <property type="match status" value="3"/>
</dbReference>